<gene>
    <name evidence="3" type="ORF">GCM10022214_86200</name>
</gene>
<keyword evidence="1" id="KW-0812">Transmembrane</keyword>
<dbReference type="InterPro" id="IPR007921">
    <property type="entry name" value="CHAP_dom"/>
</dbReference>
<evidence type="ECO:0000256" key="1">
    <source>
        <dbReference type="SAM" id="Phobius"/>
    </source>
</evidence>
<evidence type="ECO:0000259" key="2">
    <source>
        <dbReference type="Pfam" id="PF05257"/>
    </source>
</evidence>
<keyword evidence="4" id="KW-1185">Reference proteome</keyword>
<reference evidence="4" key="1">
    <citation type="journal article" date="2019" name="Int. J. Syst. Evol. Microbiol.">
        <title>The Global Catalogue of Microorganisms (GCM) 10K type strain sequencing project: providing services to taxonomists for standard genome sequencing and annotation.</title>
        <authorList>
            <consortium name="The Broad Institute Genomics Platform"/>
            <consortium name="The Broad Institute Genome Sequencing Center for Infectious Disease"/>
            <person name="Wu L."/>
            <person name="Ma J."/>
        </authorList>
    </citation>
    <scope>NUCLEOTIDE SEQUENCE [LARGE SCALE GENOMIC DNA]</scope>
    <source>
        <strain evidence="4">JCM 16702</strain>
    </source>
</reference>
<sequence length="238" mass="25590">MPDRIASQSPEARLGVGVAMGTVLAGAVGFALIAPSSNEEPQVKGPVAQAQVERAHRSVAIGEKPEGYAVPIRKVEPSEAIRLALEQVGVKEGPDRQTKYHDWFVSTPNAKMTAKRDGGFSVDAYNGAEWCNMFVSWVGAQLGVKDMGWDAYTVQHAKWFAKKGRWGHKAKPGAVVFFDWQNGSGGGIYGIDHVGLVVEDNGDGTITTVEGNTNNAVEKRVRPKSLVAGYGYPDYDAD</sequence>
<keyword evidence="1" id="KW-1133">Transmembrane helix</keyword>
<dbReference type="Pfam" id="PF05257">
    <property type="entry name" value="CHAP"/>
    <property type="match status" value="1"/>
</dbReference>
<dbReference type="Gene3D" id="3.90.1720.10">
    <property type="entry name" value="endopeptidase domain like (from Nostoc punctiforme)"/>
    <property type="match status" value="1"/>
</dbReference>
<feature type="domain" description="Peptidase C51" evidence="2">
    <location>
        <begin position="125"/>
        <end position="212"/>
    </location>
</feature>
<protein>
    <recommendedName>
        <fullName evidence="2">Peptidase C51 domain-containing protein</fullName>
    </recommendedName>
</protein>
<organism evidence="3 4">
    <name type="scientific">Actinomadura miaoliensis</name>
    <dbReference type="NCBI Taxonomy" id="430685"/>
    <lineage>
        <taxon>Bacteria</taxon>
        <taxon>Bacillati</taxon>
        <taxon>Actinomycetota</taxon>
        <taxon>Actinomycetes</taxon>
        <taxon>Streptosporangiales</taxon>
        <taxon>Thermomonosporaceae</taxon>
        <taxon>Actinomadura</taxon>
    </lineage>
</organism>
<feature type="transmembrane region" description="Helical" evidence="1">
    <location>
        <begin position="12"/>
        <end position="34"/>
    </location>
</feature>
<accession>A0ABP7X642</accession>
<keyword evidence="1" id="KW-0472">Membrane</keyword>
<name>A0ABP7X642_9ACTN</name>
<comment type="caution">
    <text evidence="3">The sequence shown here is derived from an EMBL/GenBank/DDBJ whole genome shotgun (WGS) entry which is preliminary data.</text>
</comment>
<evidence type="ECO:0000313" key="3">
    <source>
        <dbReference type="EMBL" id="GAA4105762.1"/>
    </source>
</evidence>
<dbReference type="EMBL" id="BAAAZG010000084">
    <property type="protein sequence ID" value="GAA4105762.1"/>
    <property type="molecule type" value="Genomic_DNA"/>
</dbReference>
<dbReference type="Proteomes" id="UP001500683">
    <property type="component" value="Unassembled WGS sequence"/>
</dbReference>
<dbReference type="RefSeq" id="WP_344959256.1">
    <property type="nucleotide sequence ID" value="NZ_BAAAZG010000084.1"/>
</dbReference>
<proteinExistence type="predicted"/>
<evidence type="ECO:0000313" key="4">
    <source>
        <dbReference type="Proteomes" id="UP001500683"/>
    </source>
</evidence>